<dbReference type="GO" id="GO:0006281">
    <property type="term" value="P:DNA repair"/>
    <property type="evidence" value="ECO:0007669"/>
    <property type="project" value="InterPro"/>
</dbReference>
<dbReference type="InterPro" id="IPR003583">
    <property type="entry name" value="Hlx-hairpin-Hlx_DNA-bd_motif"/>
</dbReference>
<reference evidence="4 5" key="1">
    <citation type="submission" date="2020-08" db="EMBL/GenBank/DDBJ databases">
        <title>Genome sequence of Phycicoccus endophyticus JCM 31784T.</title>
        <authorList>
            <person name="Hyun D.-W."/>
            <person name="Bae J.-W."/>
        </authorList>
    </citation>
    <scope>NUCLEOTIDE SEQUENCE [LARGE SCALE GENOMIC DNA]</scope>
    <source>
        <strain evidence="4 5">JCM 31784</strain>
    </source>
</reference>
<evidence type="ECO:0000313" key="5">
    <source>
        <dbReference type="Proteomes" id="UP000515976"/>
    </source>
</evidence>
<sequence length="300" mass="30024">MGWLRHRARGAGRGWVPSAPLPPVEPPPVEPPPGGDEGRGRHRGSGLRGWVRLPVTLTAARWQPGASAVLGVALVALLVALVLGLRVAWARDTSEGDVIAPAAAPSSTVAGLATGAVSAGVPSGAVTGDDLDPVAPSSVAAPATAPVAATGADGGQLVVHVVGRVRHPGVRRLPAGSRVADAVEAAGGASRGADLSAVNLARLLVDGEQVRVPRPGEAVSEPLAAPAPGATSGAQPAAPVSLSTADLTTLDTLPGIGPVLAQRIVDWRTENGQFTSVDEVVEVSGIGEKLLEQLRPLVVP</sequence>
<dbReference type="Pfam" id="PF12836">
    <property type="entry name" value="HHH_3"/>
    <property type="match status" value="1"/>
</dbReference>
<dbReference type="GO" id="GO:0015627">
    <property type="term" value="C:type II protein secretion system complex"/>
    <property type="evidence" value="ECO:0007669"/>
    <property type="project" value="TreeGrafter"/>
</dbReference>
<dbReference type="SUPFAM" id="SSF47781">
    <property type="entry name" value="RuvA domain 2-like"/>
    <property type="match status" value="1"/>
</dbReference>
<dbReference type="Gene3D" id="1.10.150.320">
    <property type="entry name" value="Photosystem II 12 kDa extrinsic protein"/>
    <property type="match status" value="1"/>
</dbReference>
<dbReference type="Proteomes" id="UP000515976">
    <property type="component" value="Chromosome"/>
</dbReference>
<proteinExistence type="predicted"/>
<dbReference type="PANTHER" id="PTHR21180">
    <property type="entry name" value="ENDONUCLEASE/EXONUCLEASE/PHOSPHATASE FAMILY DOMAIN-CONTAINING PROTEIN 1"/>
    <property type="match status" value="1"/>
</dbReference>
<dbReference type="GO" id="GO:0015628">
    <property type="term" value="P:protein secretion by the type II secretion system"/>
    <property type="evidence" value="ECO:0007669"/>
    <property type="project" value="TreeGrafter"/>
</dbReference>
<feature type="region of interest" description="Disordered" evidence="1">
    <location>
        <begin position="1"/>
        <end position="45"/>
    </location>
</feature>
<feature type="compositionally biased region" description="Pro residues" evidence="1">
    <location>
        <begin position="19"/>
        <end position="34"/>
    </location>
</feature>
<keyword evidence="5" id="KW-1185">Reference proteome</keyword>
<name>A0A7G9R5V3_9MICO</name>
<feature type="domain" description="Helix-hairpin-helix DNA-binding motif class 1" evidence="3">
    <location>
        <begin position="248"/>
        <end position="267"/>
    </location>
</feature>
<keyword evidence="4" id="KW-0238">DNA-binding</keyword>
<evidence type="ECO:0000256" key="2">
    <source>
        <dbReference type="SAM" id="Phobius"/>
    </source>
</evidence>
<evidence type="ECO:0000313" key="4">
    <source>
        <dbReference type="EMBL" id="QNN50978.1"/>
    </source>
</evidence>
<feature type="compositionally biased region" description="Basic residues" evidence="1">
    <location>
        <begin position="1"/>
        <end position="10"/>
    </location>
</feature>
<feature type="transmembrane region" description="Helical" evidence="2">
    <location>
        <begin position="68"/>
        <end position="89"/>
    </location>
</feature>
<gene>
    <name evidence="4" type="ORF">H9L10_07520</name>
</gene>
<keyword evidence="2" id="KW-0472">Membrane</keyword>
<dbReference type="SMART" id="SM00278">
    <property type="entry name" value="HhH1"/>
    <property type="match status" value="2"/>
</dbReference>
<dbReference type="Gene3D" id="3.10.560.10">
    <property type="entry name" value="Outer membrane lipoprotein wza domain like"/>
    <property type="match status" value="1"/>
</dbReference>
<dbReference type="GO" id="GO:0003677">
    <property type="term" value="F:DNA binding"/>
    <property type="evidence" value="ECO:0007669"/>
    <property type="project" value="UniProtKB-KW"/>
</dbReference>
<dbReference type="InterPro" id="IPR051675">
    <property type="entry name" value="Endo/Exo/Phosphatase_dom_1"/>
</dbReference>
<organism evidence="4 5">
    <name type="scientific">Phycicoccus endophyticus</name>
    <dbReference type="NCBI Taxonomy" id="1690220"/>
    <lineage>
        <taxon>Bacteria</taxon>
        <taxon>Bacillati</taxon>
        <taxon>Actinomycetota</taxon>
        <taxon>Actinomycetes</taxon>
        <taxon>Micrococcales</taxon>
        <taxon>Intrasporangiaceae</taxon>
        <taxon>Phycicoccus</taxon>
    </lineage>
</organism>
<keyword evidence="2" id="KW-1133">Transmembrane helix</keyword>
<evidence type="ECO:0000256" key="1">
    <source>
        <dbReference type="SAM" id="MobiDB-lite"/>
    </source>
</evidence>
<accession>A0A7G9R5V3</accession>
<dbReference type="Pfam" id="PF10531">
    <property type="entry name" value="SLBB"/>
    <property type="match status" value="1"/>
</dbReference>
<dbReference type="PANTHER" id="PTHR21180:SF32">
    <property type="entry name" value="ENDONUCLEASE_EXONUCLEASE_PHOSPHATASE FAMILY DOMAIN-CONTAINING PROTEIN 1"/>
    <property type="match status" value="1"/>
</dbReference>
<evidence type="ECO:0000259" key="3">
    <source>
        <dbReference type="SMART" id="SM00278"/>
    </source>
</evidence>
<feature type="domain" description="Helix-hairpin-helix DNA-binding motif class 1" evidence="3">
    <location>
        <begin position="278"/>
        <end position="297"/>
    </location>
</feature>
<protein>
    <submittedName>
        <fullName evidence="4">ComEA family DNA-binding protein</fullName>
    </submittedName>
</protein>
<keyword evidence="2" id="KW-0812">Transmembrane</keyword>
<dbReference type="EMBL" id="CP060712">
    <property type="protein sequence ID" value="QNN50978.1"/>
    <property type="molecule type" value="Genomic_DNA"/>
</dbReference>
<dbReference type="KEGG" id="pei:H9L10_07520"/>
<dbReference type="AlphaFoldDB" id="A0A7G9R5V3"/>
<dbReference type="InterPro" id="IPR019554">
    <property type="entry name" value="Soluble_ligand-bd"/>
</dbReference>
<dbReference type="InterPro" id="IPR010994">
    <property type="entry name" value="RuvA_2-like"/>
</dbReference>